<sequence>MNGQAAEGDIQADYRTVLVTSPEPLQEENMLDILVENIWGDAAQITKDFLYHEDRYAAKLFKKKDLVNGDDLNSVHFDVPDLDLFNIENKTYKFADQAPLTGKTDFSISLKLRTAKENQTILEQECAYSLAIDENGYLNFTVGDVTVNSKSRVTTVDEKASGTFGTEEYQPTTTNQTEKVKVNDGNLHDVKAVREANGLLKIYVDGKLLASKYVKNEFSLPKGEITLGGEETTMQAAEVEIKNKSIPYDEAQKSFEELKLIEGYRSLDRTGYKAYADSEELNTGNYEGPVENVLDGDKSTWWHTQYIGSRPTVPHWITIEMPEVKPVDAYKYVSRNGNGDVKSYKLQISDTNKDGSWTTIKSGIMKDSGSTLIEFDEPVEAKYYRLYITETYGNPLDTFAAAAEIKLYEKIEGTSDFSELAQPYEEITSINEAIYTDESLENSGFNALKEQIKKVFRNPNSTQQKIDEAVLYFNKNYEAILDKLVKKSDEDDDTPPAINAVMNGKKLDEKISVPDSETVQFSWKAKDKGSGLANVSAEFDGETYKEGSSINLAGKPGEHKLVVTAEDKAGNTRKETYKIQVTTSASDMKKLVEQYEKNEEIKGDAAHKLSLQLITVRIFEKEDAADKVIKHLNGLNVLMGRLKKDDSITEEVYKTLQADVDYLINKYQ</sequence>
<dbReference type="InterPro" id="IPR000421">
    <property type="entry name" value="FA58C"/>
</dbReference>
<dbReference type="InterPro" id="IPR013320">
    <property type="entry name" value="ConA-like_dom_sf"/>
</dbReference>
<keyword evidence="3" id="KW-1185">Reference proteome</keyword>
<gene>
    <name evidence="2" type="ORF">GCM10009001_04680</name>
</gene>
<dbReference type="Gene3D" id="2.60.120.260">
    <property type="entry name" value="Galactose-binding domain-like"/>
    <property type="match status" value="1"/>
</dbReference>
<dbReference type="Pfam" id="PF00754">
    <property type="entry name" value="F5_F8_type_C"/>
    <property type="match status" value="1"/>
</dbReference>
<evidence type="ECO:0000259" key="1">
    <source>
        <dbReference type="PROSITE" id="PS50022"/>
    </source>
</evidence>
<dbReference type="InterPro" id="IPR054470">
    <property type="entry name" value="FIMAH_dom"/>
</dbReference>
<evidence type="ECO:0000313" key="2">
    <source>
        <dbReference type="EMBL" id="GAA0591623.1"/>
    </source>
</evidence>
<dbReference type="SUPFAM" id="SSF49785">
    <property type="entry name" value="Galactose-binding domain-like"/>
    <property type="match status" value="1"/>
</dbReference>
<dbReference type="Gene3D" id="2.60.120.200">
    <property type="match status" value="1"/>
</dbReference>
<dbReference type="RefSeq" id="WP_343809919.1">
    <property type="nucleotide sequence ID" value="NZ_BAAADS010000001.1"/>
</dbReference>
<evidence type="ECO:0000313" key="3">
    <source>
        <dbReference type="Proteomes" id="UP001500866"/>
    </source>
</evidence>
<proteinExistence type="predicted"/>
<comment type="caution">
    <text evidence="2">The sequence shown here is derived from an EMBL/GenBank/DDBJ whole genome shotgun (WGS) entry which is preliminary data.</text>
</comment>
<organism evidence="2 3">
    <name type="scientific">Virgibacillus siamensis</name>
    <dbReference type="NCBI Taxonomy" id="480071"/>
    <lineage>
        <taxon>Bacteria</taxon>
        <taxon>Bacillati</taxon>
        <taxon>Bacillota</taxon>
        <taxon>Bacilli</taxon>
        <taxon>Bacillales</taxon>
        <taxon>Bacillaceae</taxon>
        <taxon>Virgibacillus</taxon>
    </lineage>
</organism>
<dbReference type="SUPFAM" id="SSF49899">
    <property type="entry name" value="Concanavalin A-like lectins/glucanases"/>
    <property type="match status" value="1"/>
</dbReference>
<dbReference type="Proteomes" id="UP001500866">
    <property type="component" value="Unassembled WGS sequence"/>
</dbReference>
<name>A0ABP3QN57_9BACI</name>
<feature type="domain" description="F5/8 type C" evidence="1">
    <location>
        <begin position="253"/>
        <end position="410"/>
    </location>
</feature>
<dbReference type="Pfam" id="PF22888">
    <property type="entry name" value="FIMAH"/>
    <property type="match status" value="1"/>
</dbReference>
<dbReference type="InterPro" id="IPR008979">
    <property type="entry name" value="Galactose-bd-like_sf"/>
</dbReference>
<accession>A0ABP3QN57</accession>
<dbReference type="EMBL" id="BAAADS010000001">
    <property type="protein sequence ID" value="GAA0591623.1"/>
    <property type="molecule type" value="Genomic_DNA"/>
</dbReference>
<protein>
    <recommendedName>
        <fullName evidence="1">F5/8 type C domain-containing protein</fullName>
    </recommendedName>
</protein>
<dbReference type="PROSITE" id="PS50022">
    <property type="entry name" value="FA58C_3"/>
    <property type="match status" value="1"/>
</dbReference>
<reference evidence="3" key="1">
    <citation type="journal article" date="2019" name="Int. J. Syst. Evol. Microbiol.">
        <title>The Global Catalogue of Microorganisms (GCM) 10K type strain sequencing project: providing services to taxonomists for standard genome sequencing and annotation.</title>
        <authorList>
            <consortium name="The Broad Institute Genomics Platform"/>
            <consortium name="The Broad Institute Genome Sequencing Center for Infectious Disease"/>
            <person name="Wu L."/>
            <person name="Ma J."/>
        </authorList>
    </citation>
    <scope>NUCLEOTIDE SEQUENCE [LARGE SCALE GENOMIC DNA]</scope>
    <source>
        <strain evidence="3">JCM 15395</strain>
    </source>
</reference>